<dbReference type="Pfam" id="PF02585">
    <property type="entry name" value="PIG-L"/>
    <property type="match status" value="1"/>
</dbReference>
<accession>A0ABR9DMR4</accession>
<dbReference type="SUPFAM" id="SSF102588">
    <property type="entry name" value="LmbE-like"/>
    <property type="match status" value="1"/>
</dbReference>
<comment type="caution">
    <text evidence="2">The sequence shown here is derived from an EMBL/GenBank/DDBJ whole genome shotgun (WGS) entry which is preliminary data.</text>
</comment>
<keyword evidence="1" id="KW-0862">Zinc</keyword>
<dbReference type="EMBL" id="JACZDF010000001">
    <property type="protein sequence ID" value="MBD9698417.1"/>
    <property type="molecule type" value="Genomic_DNA"/>
</dbReference>
<name>A0ABR9DMR4_9MICO</name>
<protein>
    <submittedName>
        <fullName evidence="2">PIG-L family deacetylase</fullName>
    </submittedName>
</protein>
<dbReference type="Proteomes" id="UP000642107">
    <property type="component" value="Unassembled WGS sequence"/>
</dbReference>
<sequence length="321" mass="32514">MRLLAVHAHPDDETLSTGPLLAAWARTGEAFVVTCTRGERGEVLGPHRALEGDGPALAAHRETELATALAALGVHGHAFLDALPVPAGARALPGTVADSGMRWVDVPGGTAGPADDGGPDALTSVPLDDAATVLAAHVRALAPDVVVTYDAGGGYGHPDHVRTHEVTVRALALLAAAGDDVPPLLCPSTPPATDVTVRAHLAGAPWVTDVRAAHGLSLPAADSPPAVVADREIVVEVDLAPVLDAVLGALRAHATQVTAVTAAPSSDEVLAAVFALSNLVVQGLPRTATYALLGADGHRPAAPGTTRWTRAILPPGVRRVA</sequence>
<reference evidence="2 3" key="1">
    <citation type="submission" date="2020-09" db="EMBL/GenBank/DDBJ databases">
        <title>Flavimobilis rhizosphaerae sp. nov., isolated from rhizosphere soil of Spartina alterniflora.</title>
        <authorList>
            <person name="Hanqin C."/>
        </authorList>
    </citation>
    <scope>NUCLEOTIDE SEQUENCE [LARGE SCALE GENOMIC DNA]</scope>
    <source>
        <strain evidence="2 3">GY 10621</strain>
    </source>
</reference>
<proteinExistence type="predicted"/>
<keyword evidence="3" id="KW-1185">Reference proteome</keyword>
<dbReference type="PANTHER" id="PTHR12993">
    <property type="entry name" value="N-ACETYLGLUCOSAMINYL-PHOSPHATIDYLINOSITOL DE-N-ACETYLASE-RELATED"/>
    <property type="match status" value="1"/>
</dbReference>
<gene>
    <name evidence="2" type="ORF">IGS67_02765</name>
</gene>
<evidence type="ECO:0000256" key="1">
    <source>
        <dbReference type="ARBA" id="ARBA00022833"/>
    </source>
</evidence>
<evidence type="ECO:0000313" key="2">
    <source>
        <dbReference type="EMBL" id="MBD9698417.1"/>
    </source>
</evidence>
<organism evidence="2 3">
    <name type="scientific">Flavimobilis rhizosphaerae</name>
    <dbReference type="NCBI Taxonomy" id="2775421"/>
    <lineage>
        <taxon>Bacteria</taxon>
        <taxon>Bacillati</taxon>
        <taxon>Actinomycetota</taxon>
        <taxon>Actinomycetes</taxon>
        <taxon>Micrococcales</taxon>
        <taxon>Jonesiaceae</taxon>
        <taxon>Flavimobilis</taxon>
    </lineage>
</organism>
<dbReference type="Gene3D" id="3.40.50.10320">
    <property type="entry name" value="LmbE-like"/>
    <property type="match status" value="1"/>
</dbReference>
<dbReference type="PANTHER" id="PTHR12993:SF26">
    <property type="entry name" value="1D-MYO-INOSITOL 2-ACETAMIDO-2-DEOXY-ALPHA-D-GLUCOPYRANOSIDE DEACETYLASE"/>
    <property type="match status" value="1"/>
</dbReference>
<dbReference type="RefSeq" id="WP_192277570.1">
    <property type="nucleotide sequence ID" value="NZ_JACZDF010000001.1"/>
</dbReference>
<dbReference type="InterPro" id="IPR003737">
    <property type="entry name" value="GlcNAc_PI_deacetylase-related"/>
</dbReference>
<dbReference type="InterPro" id="IPR024078">
    <property type="entry name" value="LmbE-like_dom_sf"/>
</dbReference>
<evidence type="ECO:0000313" key="3">
    <source>
        <dbReference type="Proteomes" id="UP000642107"/>
    </source>
</evidence>